<name>A0A5K8A1T7_9BACT</name>
<protein>
    <submittedName>
        <fullName evidence="1">Uncharacterized protein</fullName>
    </submittedName>
</protein>
<dbReference type="KEGG" id="dov:DSCO28_71210"/>
<dbReference type="AlphaFoldDB" id="A0A5K8A1T7"/>
<evidence type="ECO:0000313" key="2">
    <source>
        <dbReference type="Proteomes" id="UP000425960"/>
    </source>
</evidence>
<evidence type="ECO:0000313" key="1">
    <source>
        <dbReference type="EMBL" id="BBO86555.1"/>
    </source>
</evidence>
<organism evidence="1 2">
    <name type="scientific">Desulfosarcina ovata subsp. sediminis</name>
    <dbReference type="NCBI Taxonomy" id="885957"/>
    <lineage>
        <taxon>Bacteria</taxon>
        <taxon>Pseudomonadati</taxon>
        <taxon>Thermodesulfobacteriota</taxon>
        <taxon>Desulfobacteria</taxon>
        <taxon>Desulfobacterales</taxon>
        <taxon>Desulfosarcinaceae</taxon>
        <taxon>Desulfosarcina</taxon>
    </lineage>
</organism>
<sequence>MSFNAAATEATLHRWAYEDVAGQPIAAGDTGAPVPIPGPYRFWHRALRVLRRFVGVKLLPHSAKG</sequence>
<dbReference type="Proteomes" id="UP000425960">
    <property type="component" value="Chromosome"/>
</dbReference>
<gene>
    <name evidence="1" type="ORF">DSCO28_71210</name>
</gene>
<accession>A0A5K8A1T7</accession>
<reference evidence="1 2" key="1">
    <citation type="submission" date="2019-11" db="EMBL/GenBank/DDBJ databases">
        <title>Comparative genomics of hydrocarbon-degrading Desulfosarcina strains.</title>
        <authorList>
            <person name="Watanabe M."/>
            <person name="Kojima H."/>
            <person name="Fukui M."/>
        </authorList>
    </citation>
    <scope>NUCLEOTIDE SEQUENCE [LARGE SCALE GENOMIC DNA]</scope>
    <source>
        <strain evidence="1 2">28bB2T</strain>
    </source>
</reference>
<proteinExistence type="predicted"/>
<dbReference type="EMBL" id="AP021876">
    <property type="protein sequence ID" value="BBO86555.1"/>
    <property type="molecule type" value="Genomic_DNA"/>
</dbReference>